<dbReference type="KEGG" id="pspc:Strain318_000789"/>
<protein>
    <submittedName>
        <fullName evidence="2">DUF262 domain-containing protein</fullName>
    </submittedName>
</protein>
<evidence type="ECO:0000313" key="4">
    <source>
        <dbReference type="Proteomes" id="UP001229955"/>
    </source>
</evidence>
<dbReference type="AlphaFoldDB" id="A0AA49Q4A6"/>
<dbReference type="EMBL" id="CP130613">
    <property type="protein sequence ID" value="WKW14444.1"/>
    <property type="molecule type" value="Genomic_DNA"/>
</dbReference>
<proteinExistence type="predicted"/>
<evidence type="ECO:0000259" key="1">
    <source>
        <dbReference type="Pfam" id="PF03235"/>
    </source>
</evidence>
<accession>A0AA49Q792</accession>
<dbReference type="PANTHER" id="PTHR39639">
    <property type="entry name" value="CHROMOSOME 16, WHOLE GENOME SHOTGUN SEQUENCE"/>
    <property type="match status" value="1"/>
</dbReference>
<name>A0AA49Q4A6_9BACT</name>
<dbReference type="PANTHER" id="PTHR39639:SF1">
    <property type="entry name" value="DUF262 DOMAIN-CONTAINING PROTEIN"/>
    <property type="match status" value="1"/>
</dbReference>
<dbReference type="EMBL" id="CP130612">
    <property type="protein sequence ID" value="WKW11534.1"/>
    <property type="molecule type" value="Genomic_DNA"/>
</dbReference>
<reference evidence="2" key="1">
    <citation type="submission" date="2023-07" db="EMBL/GenBank/DDBJ databases">
        <authorList>
            <person name="Haufschild T."/>
            <person name="Kallscheuer N."/>
            <person name="Hammer J."/>
            <person name="Kohn T."/>
            <person name="Kabuu M."/>
            <person name="Jogler M."/>
            <person name="Wohfarth N."/>
            <person name="Heuer A."/>
            <person name="Rohde M."/>
            <person name="van Teeseling M.C.F."/>
            <person name="Jogler C."/>
        </authorList>
    </citation>
    <scope>NUCLEOTIDE SEQUENCE</scope>
    <source>
        <strain evidence="2">Strain 138</strain>
        <strain evidence="3">Strain 318</strain>
    </source>
</reference>
<sequence>MTKMPSEQSTVEHLIGEMEKFNLEPDYQRQSGIWSIEKRQLFVDSLINGYDVPKLYFHLLSRSGGSSARYAIVDGKQRLETVRGFRDGDFDLSLDFLDATANKNEDAAAGMGYRQLSKEQPALAARFSKASLDVVVIETDEEEVIEELFSRLNEAVPLNAPEKRNAIGGAIPPIIRRLVKRHRFFRRHLPIENSRYRQYDLAAKFLYLAHAGQFVATKRRDLDDFVRQYRDTKGRPVRLAEARRLLSRVSHTLDRMASVFEEQDELLSSVGLVTVYFMAFLLEEKRATGSSLMVRSRLVEFDALRRHNRSVLRAQQAAIARGETAGGERTVRQDLAIFDRLMQSPNDGQALEYRFKILQAFLRDSQFRERLPKELERKVTA</sequence>
<dbReference type="Pfam" id="PF03235">
    <property type="entry name" value="GmrSD_N"/>
    <property type="match status" value="1"/>
</dbReference>
<feature type="domain" description="GmrSD restriction endonucleases N-terminal" evidence="1">
    <location>
        <begin position="13"/>
        <end position="166"/>
    </location>
</feature>
<organism evidence="2">
    <name type="scientific">Pseudogemmatithrix spongiicola</name>
    <dbReference type="NCBI Taxonomy" id="3062599"/>
    <lineage>
        <taxon>Bacteria</taxon>
        <taxon>Pseudomonadati</taxon>
        <taxon>Gemmatimonadota</taxon>
        <taxon>Gemmatimonadia</taxon>
        <taxon>Gemmatimonadales</taxon>
        <taxon>Gemmatimonadaceae</taxon>
        <taxon>Pseudogemmatithrix</taxon>
    </lineage>
</organism>
<dbReference type="RefSeq" id="WP_367887233.1">
    <property type="nucleotide sequence ID" value="NZ_CP130612.1"/>
</dbReference>
<evidence type="ECO:0000313" key="2">
    <source>
        <dbReference type="EMBL" id="WKW11534.1"/>
    </source>
</evidence>
<keyword evidence="4" id="KW-1185">Reference proteome</keyword>
<dbReference type="InterPro" id="IPR004919">
    <property type="entry name" value="GmrSD_N"/>
</dbReference>
<evidence type="ECO:0000313" key="3">
    <source>
        <dbReference type="EMBL" id="WKW14444.1"/>
    </source>
</evidence>
<accession>A0AA49Q4A6</accession>
<dbReference type="Proteomes" id="UP001229955">
    <property type="component" value="Chromosome"/>
</dbReference>
<gene>
    <name evidence="2" type="ORF">Strain138_000789</name>
    <name evidence="3" type="ORF">Strain318_000789</name>
</gene>